<dbReference type="GO" id="GO:0016020">
    <property type="term" value="C:membrane"/>
    <property type="evidence" value="ECO:0007669"/>
    <property type="project" value="UniProtKB-ARBA"/>
</dbReference>
<dbReference type="SUPFAM" id="SSF82185">
    <property type="entry name" value="Histone H3 K4-specific methyltransferase SET7/9 N-terminal domain"/>
    <property type="match status" value="2"/>
</dbReference>
<evidence type="ECO:0000256" key="1">
    <source>
        <dbReference type="ARBA" id="ARBA00022737"/>
    </source>
</evidence>
<dbReference type="Pfam" id="PF02493">
    <property type="entry name" value="MORN"/>
    <property type="match status" value="7"/>
</dbReference>
<name>A0AAV7ER43_ARIFI</name>
<feature type="transmembrane region" description="Helical" evidence="3">
    <location>
        <begin position="59"/>
        <end position="76"/>
    </location>
</feature>
<keyword evidence="3" id="KW-1133">Transmembrane helix</keyword>
<protein>
    <submittedName>
        <fullName evidence="4">Uncharacterized protein</fullName>
    </submittedName>
</protein>
<dbReference type="PANTHER" id="PTHR23084">
    <property type="entry name" value="PHOSPHATIDYLINOSITOL-4-PHOSPHATE 5-KINASE RELATED"/>
    <property type="match status" value="1"/>
</dbReference>
<keyword evidence="3" id="KW-0812">Transmembrane</keyword>
<dbReference type="FunFam" id="2.20.110.10:FF:000002">
    <property type="entry name" value="Phosphatidylinositol 4-phosphate 5-kinase 8"/>
    <property type="match status" value="3"/>
</dbReference>
<evidence type="ECO:0000256" key="2">
    <source>
        <dbReference type="SAM" id="MobiDB-lite"/>
    </source>
</evidence>
<keyword evidence="5" id="KW-1185">Reference proteome</keyword>
<organism evidence="4 5">
    <name type="scientific">Aristolochia fimbriata</name>
    <name type="common">White veined hardy Dutchman's pipe vine</name>
    <dbReference type="NCBI Taxonomy" id="158543"/>
    <lineage>
        <taxon>Eukaryota</taxon>
        <taxon>Viridiplantae</taxon>
        <taxon>Streptophyta</taxon>
        <taxon>Embryophyta</taxon>
        <taxon>Tracheophyta</taxon>
        <taxon>Spermatophyta</taxon>
        <taxon>Magnoliopsida</taxon>
        <taxon>Magnoliidae</taxon>
        <taxon>Piperales</taxon>
        <taxon>Aristolochiaceae</taxon>
        <taxon>Aristolochia</taxon>
    </lineage>
</organism>
<proteinExistence type="predicted"/>
<feature type="region of interest" description="Disordered" evidence="2">
    <location>
        <begin position="1"/>
        <end position="25"/>
    </location>
</feature>
<accession>A0AAV7ER43</accession>
<dbReference type="AlphaFoldDB" id="A0AAV7ER43"/>
<evidence type="ECO:0000313" key="4">
    <source>
        <dbReference type="EMBL" id="KAG9451069.1"/>
    </source>
</evidence>
<evidence type="ECO:0000256" key="3">
    <source>
        <dbReference type="SAM" id="Phobius"/>
    </source>
</evidence>
<dbReference type="Proteomes" id="UP000825729">
    <property type="component" value="Unassembled WGS sequence"/>
</dbReference>
<evidence type="ECO:0000313" key="5">
    <source>
        <dbReference type="Proteomes" id="UP000825729"/>
    </source>
</evidence>
<dbReference type="PANTHER" id="PTHR23084:SF176">
    <property type="entry name" value="HISTONE H3 K4-SPECIFIC METHYLTRANSFERASE SET7_9 FAMILY PROTEIN"/>
    <property type="match status" value="1"/>
</dbReference>
<comment type="caution">
    <text evidence="4">The sequence shown here is derived from an EMBL/GenBank/DDBJ whole genome shotgun (WGS) entry which is preliminary data.</text>
</comment>
<keyword evidence="3" id="KW-0472">Membrane</keyword>
<reference evidence="4 5" key="1">
    <citation type="submission" date="2021-07" db="EMBL/GenBank/DDBJ databases">
        <title>The Aristolochia fimbriata genome: insights into angiosperm evolution, floral development and chemical biosynthesis.</title>
        <authorList>
            <person name="Jiao Y."/>
        </authorList>
    </citation>
    <scope>NUCLEOTIDE SEQUENCE [LARGE SCALE GENOMIC DNA]</scope>
    <source>
        <strain evidence="4">IBCAS-2021</strain>
        <tissue evidence="4">Leaf</tissue>
    </source>
</reference>
<sequence length="400" mass="44410">MEGVSKSQSKLTRTQSSILRSPTVRSSIHSLSAIDEESQTASEKPKPHRPLAAVSAHRALRILAAAAFLAFFIFYVTEEIPVFPNLLVPAILVAVAYLAKRGFGVRGFWEDHRGRRRSGLSKGVSVEWTIGGGGDSLAVKKDRRKIVREGIEFYSNGDIYEGEFHKGKCNGSGVYNYFLNGRYEGDWIDGRYDGYGIESWARGSRYRGQYRQGMRHGYGAYRFYTGDSYAGEWFNGQSHGVGIQTCSDGSSYVGEFKCGVKHGVGCYHFRNGDRYAGEYFADKIHGFGVYHFANSHCYEGSWHEGRKQGFGMYTFRNADTQSGEWDSGVLKNSLPPSSDSVLRAVQAARRIAEKALRVPRVEEQVSKAIMAANRAATAARVAAVKAVQNRMDGKFCDLDV</sequence>
<gene>
    <name evidence="4" type="ORF">H6P81_011034</name>
</gene>
<keyword evidence="1" id="KW-0677">Repeat</keyword>
<dbReference type="EMBL" id="JAINDJ010000004">
    <property type="protein sequence ID" value="KAG9451069.1"/>
    <property type="molecule type" value="Genomic_DNA"/>
</dbReference>
<dbReference type="Gene3D" id="2.20.110.10">
    <property type="entry name" value="Histone H3 K4-specific methyltransferase SET7/9 N-terminal domain"/>
    <property type="match status" value="4"/>
</dbReference>
<dbReference type="InterPro" id="IPR003409">
    <property type="entry name" value="MORN"/>
</dbReference>
<feature type="transmembrane region" description="Helical" evidence="3">
    <location>
        <begin position="82"/>
        <end position="99"/>
    </location>
</feature>
<dbReference type="SMART" id="SM00698">
    <property type="entry name" value="MORN"/>
    <property type="match status" value="7"/>
</dbReference>